<proteinExistence type="inferred from homology"/>
<sequence length="201" mass="22343">MLSSSKSSELEIKWVSECKGVVLATTKTNKQKNPSALVHKTVMKKEFSRMAKDVANQRRDLKSAALARLSSLHRNLKVAKSGAKKRNMQTSKKSSRVADKFYRRELKSAALARLSAVHRSLKVANVKNQNGGSLVVCETPRAAAQRRRKALNFSFPLENDNNASLVKELGNGNQMVQLSKEPNNLYNNVNSFKNSAKKSDI</sequence>
<dbReference type="GO" id="GO:0003735">
    <property type="term" value="F:structural constituent of ribosome"/>
    <property type="evidence" value="ECO:0007669"/>
    <property type="project" value="InterPro"/>
</dbReference>
<dbReference type="GO" id="GO:1990904">
    <property type="term" value="C:ribonucleoprotein complex"/>
    <property type="evidence" value="ECO:0007669"/>
    <property type="project" value="UniProtKB-KW"/>
</dbReference>
<keyword evidence="2" id="KW-0689">Ribosomal protein</keyword>
<gene>
    <name evidence="5" type="ORF">C5167_018329</name>
</gene>
<name>A0A4Y7IR19_PAPSO</name>
<dbReference type="InterPro" id="IPR002672">
    <property type="entry name" value="Ribosomal_eL28"/>
</dbReference>
<dbReference type="Gene3D" id="3.30.390.110">
    <property type="match status" value="1"/>
</dbReference>
<dbReference type="Gramene" id="RZC49905">
    <property type="protein sequence ID" value="RZC49905"/>
    <property type="gene ID" value="C5167_018329"/>
</dbReference>
<evidence type="ECO:0000256" key="3">
    <source>
        <dbReference type="ARBA" id="ARBA00023274"/>
    </source>
</evidence>
<accession>A0A4Y7IR19</accession>
<dbReference type="InterPro" id="IPR029004">
    <property type="entry name" value="Ribosomal_eL28/Mak16"/>
</dbReference>
<protein>
    <recommendedName>
        <fullName evidence="4">Ribosomal eL28/Mak16 domain-containing protein</fullName>
    </recommendedName>
</protein>
<evidence type="ECO:0000259" key="4">
    <source>
        <dbReference type="Pfam" id="PF01778"/>
    </source>
</evidence>
<dbReference type="PANTHER" id="PTHR10544">
    <property type="entry name" value="60S RIBOSOMAL PROTEIN L28"/>
    <property type="match status" value="1"/>
</dbReference>
<dbReference type="AlphaFoldDB" id="A0A4Y7IR19"/>
<evidence type="ECO:0000313" key="6">
    <source>
        <dbReference type="Proteomes" id="UP000316621"/>
    </source>
</evidence>
<dbReference type="Pfam" id="PF01778">
    <property type="entry name" value="Ribosomal_L28e"/>
    <property type="match status" value="1"/>
</dbReference>
<keyword evidence="6" id="KW-1185">Reference proteome</keyword>
<dbReference type="GO" id="GO:0006412">
    <property type="term" value="P:translation"/>
    <property type="evidence" value="ECO:0007669"/>
    <property type="project" value="InterPro"/>
</dbReference>
<comment type="similarity">
    <text evidence="1">Belongs to the eukaryotic ribosomal protein eL28 family.</text>
</comment>
<feature type="domain" description="Ribosomal eL28/Mak16" evidence="4">
    <location>
        <begin position="10"/>
        <end position="74"/>
    </location>
</feature>
<evidence type="ECO:0000256" key="1">
    <source>
        <dbReference type="ARBA" id="ARBA00007926"/>
    </source>
</evidence>
<evidence type="ECO:0000256" key="2">
    <source>
        <dbReference type="ARBA" id="ARBA00022980"/>
    </source>
</evidence>
<dbReference type="EMBL" id="CM010716">
    <property type="protein sequence ID" value="RZC49905.1"/>
    <property type="molecule type" value="Genomic_DNA"/>
</dbReference>
<dbReference type="GO" id="GO:0005840">
    <property type="term" value="C:ribosome"/>
    <property type="evidence" value="ECO:0007669"/>
    <property type="project" value="UniProtKB-KW"/>
</dbReference>
<dbReference type="STRING" id="3469.A0A4Y7IR19"/>
<reference evidence="5 6" key="1">
    <citation type="journal article" date="2018" name="Science">
        <title>The opium poppy genome and morphinan production.</title>
        <authorList>
            <person name="Guo L."/>
            <person name="Winzer T."/>
            <person name="Yang X."/>
            <person name="Li Y."/>
            <person name="Ning Z."/>
            <person name="He Z."/>
            <person name="Teodor R."/>
            <person name="Lu Y."/>
            <person name="Bowser T.A."/>
            <person name="Graham I.A."/>
            <person name="Ye K."/>
        </authorList>
    </citation>
    <scope>NUCLEOTIDE SEQUENCE [LARGE SCALE GENOMIC DNA]</scope>
    <source>
        <strain evidence="6">cv. HN1</strain>
        <tissue evidence="5">Leaves</tissue>
    </source>
</reference>
<organism evidence="5 6">
    <name type="scientific">Papaver somniferum</name>
    <name type="common">Opium poppy</name>
    <dbReference type="NCBI Taxonomy" id="3469"/>
    <lineage>
        <taxon>Eukaryota</taxon>
        <taxon>Viridiplantae</taxon>
        <taxon>Streptophyta</taxon>
        <taxon>Embryophyta</taxon>
        <taxon>Tracheophyta</taxon>
        <taxon>Spermatophyta</taxon>
        <taxon>Magnoliopsida</taxon>
        <taxon>Ranunculales</taxon>
        <taxon>Papaveraceae</taxon>
        <taxon>Papaveroideae</taxon>
        <taxon>Papaver</taxon>
    </lineage>
</organism>
<evidence type="ECO:0000313" key="5">
    <source>
        <dbReference type="EMBL" id="RZC49905.1"/>
    </source>
</evidence>
<keyword evidence="3" id="KW-0687">Ribonucleoprotein</keyword>
<dbReference type="Proteomes" id="UP000316621">
    <property type="component" value="Chromosome 2"/>
</dbReference>